<name>A0ABY9PIF6_9GAMM</name>
<dbReference type="EMBL" id="CP133568">
    <property type="protein sequence ID" value="WMT05875.1"/>
    <property type="molecule type" value="Genomic_DNA"/>
</dbReference>
<dbReference type="InterPro" id="IPR047778">
    <property type="entry name" value="STM4014-like"/>
</dbReference>
<keyword evidence="2" id="KW-1185">Reference proteome</keyword>
<dbReference type="NCBIfam" id="NF038074">
    <property type="entry name" value="fam_STM4014"/>
    <property type="match status" value="1"/>
</dbReference>
<evidence type="ECO:0000313" key="2">
    <source>
        <dbReference type="Proteomes" id="UP001229313"/>
    </source>
</evidence>
<accession>A0ABY9PIF6</accession>
<dbReference type="RefSeq" id="WP_309153750.1">
    <property type="nucleotide sequence ID" value="NZ_CP133568.1"/>
</dbReference>
<sequence length="389" mass="42085">MIGPRDSRRLRGLQQALRERGLAAAEELHYEDLLDGGLGDGLDGGALATPQRAAERIAARPGALVKIESPGEAPALHAVLIERGWRALGAPGAPPRPLQHGELAYQHYWYAGFRELLDALPARAGYLNPPDDIAGMSDKLACQLRLRAQGIAIPPLLGELHGYEHLRALLREHGAGQVFVKARYGSSGAGVLAYRADRSGREAAYGSAELVEDGGVARVFNSLRPRRYDDGAQIARLVDAIAAQGAYLERWIPKPRAPDGEGGHYDIRAVALDGFLRHRVARVGRGPLTNLHLGNRRGALAQWLDDSAMHALEIATQQAAMAFPRSRMIGFDLILRDGRSWVLEANAFGDLLLDLPWQGLSTYQDQALLRPVPASNAPQAPHAPEPAHA</sequence>
<organism evidence="1 2">
    <name type="scientific">Lysobacter yananisis</name>
    <dbReference type="NCBI Taxonomy" id="1003114"/>
    <lineage>
        <taxon>Bacteria</taxon>
        <taxon>Pseudomonadati</taxon>
        <taxon>Pseudomonadota</taxon>
        <taxon>Gammaproteobacteria</taxon>
        <taxon>Lysobacterales</taxon>
        <taxon>Lysobacteraceae</taxon>
        <taxon>Lysobacter</taxon>
    </lineage>
</organism>
<gene>
    <name evidence="1" type="ORF">RDV84_18080</name>
</gene>
<dbReference type="SUPFAM" id="SSF56059">
    <property type="entry name" value="Glutathione synthetase ATP-binding domain-like"/>
    <property type="match status" value="1"/>
</dbReference>
<reference evidence="1 2" key="1">
    <citation type="submission" date="2023-08" db="EMBL/GenBank/DDBJ databases">
        <title>The whole genome sequence of Lysobacter yananisis.</title>
        <authorList>
            <person name="Sun H."/>
        </authorList>
    </citation>
    <scope>NUCLEOTIDE SEQUENCE [LARGE SCALE GENOMIC DNA]</scope>
    <source>
        <strain evidence="1 2">SNNU513</strain>
    </source>
</reference>
<protein>
    <submittedName>
        <fullName evidence="1">STM4014 family protein</fullName>
    </submittedName>
</protein>
<evidence type="ECO:0000313" key="1">
    <source>
        <dbReference type="EMBL" id="WMT05875.1"/>
    </source>
</evidence>
<proteinExistence type="predicted"/>
<dbReference type="Proteomes" id="UP001229313">
    <property type="component" value="Chromosome"/>
</dbReference>